<dbReference type="SUPFAM" id="SSF51730">
    <property type="entry name" value="FAD-linked oxidoreductase"/>
    <property type="match status" value="1"/>
</dbReference>
<evidence type="ECO:0000313" key="10">
    <source>
        <dbReference type="Proteomes" id="UP001321421"/>
    </source>
</evidence>
<dbReference type="InterPro" id="IPR029041">
    <property type="entry name" value="FAD-linked_oxidoreductase-like"/>
</dbReference>
<evidence type="ECO:0000256" key="8">
    <source>
        <dbReference type="RuleBase" id="RU003862"/>
    </source>
</evidence>
<comment type="catalytic activity">
    <reaction evidence="7">
        <text>(6S)-5-methyl-5,6,7,8-tetrahydrofolate + NAD(+) = (6R)-5,10-methylene-5,6,7,8-tetrahydrofolate + NADH + H(+)</text>
        <dbReference type="Rhea" id="RHEA:19821"/>
        <dbReference type="ChEBI" id="CHEBI:15378"/>
        <dbReference type="ChEBI" id="CHEBI:15636"/>
        <dbReference type="ChEBI" id="CHEBI:18608"/>
        <dbReference type="ChEBI" id="CHEBI:57540"/>
        <dbReference type="ChEBI" id="CHEBI:57945"/>
        <dbReference type="EC" id="1.5.1.54"/>
    </reaction>
    <physiologicalReaction direction="right-to-left" evidence="7">
        <dbReference type="Rhea" id="RHEA:19823"/>
    </physiologicalReaction>
</comment>
<dbReference type="PANTHER" id="PTHR45754:SF3">
    <property type="entry name" value="METHYLENETETRAHYDROFOLATE REDUCTASE (NADPH)"/>
    <property type="match status" value="1"/>
</dbReference>
<keyword evidence="4 8" id="KW-0285">Flavoprotein</keyword>
<name>A0ABN6YL94_9MICO</name>
<dbReference type="PANTHER" id="PTHR45754">
    <property type="entry name" value="METHYLENETETRAHYDROFOLATE REDUCTASE"/>
    <property type="match status" value="1"/>
</dbReference>
<protein>
    <recommendedName>
        <fullName evidence="8">Methylenetetrahydrofolate reductase</fullName>
    </recommendedName>
</protein>
<evidence type="ECO:0000256" key="1">
    <source>
        <dbReference type="ARBA" id="ARBA00001974"/>
    </source>
</evidence>
<proteinExistence type="inferred from homology"/>
<comment type="cofactor">
    <cofactor evidence="1 8">
        <name>FAD</name>
        <dbReference type="ChEBI" id="CHEBI:57692"/>
    </cofactor>
</comment>
<dbReference type="Pfam" id="PF02219">
    <property type="entry name" value="MTHFR"/>
    <property type="match status" value="1"/>
</dbReference>
<evidence type="ECO:0000256" key="2">
    <source>
        <dbReference type="ARBA" id="ARBA00004777"/>
    </source>
</evidence>
<keyword evidence="6 8" id="KW-0560">Oxidoreductase</keyword>
<evidence type="ECO:0000256" key="5">
    <source>
        <dbReference type="ARBA" id="ARBA00022827"/>
    </source>
</evidence>
<dbReference type="Proteomes" id="UP001321421">
    <property type="component" value="Chromosome"/>
</dbReference>
<evidence type="ECO:0000256" key="7">
    <source>
        <dbReference type="ARBA" id="ARBA00048628"/>
    </source>
</evidence>
<dbReference type="EMBL" id="AP027735">
    <property type="protein sequence ID" value="BDZ57776.1"/>
    <property type="molecule type" value="Genomic_DNA"/>
</dbReference>
<sequence length="85" mass="9596">MPALMPVTRYGQLQRMTELNGQPLADEVLRRIEAVKDDPAEVRREGIRIATEHGRRLIAEGAPGLHFITMNRSTATLEVFARLQD</sequence>
<evidence type="ECO:0000313" key="9">
    <source>
        <dbReference type="EMBL" id="BDZ57776.1"/>
    </source>
</evidence>
<evidence type="ECO:0000256" key="4">
    <source>
        <dbReference type="ARBA" id="ARBA00022630"/>
    </source>
</evidence>
<organism evidence="9 10">
    <name type="scientific">Barrientosiimonas endolithica</name>
    <dbReference type="NCBI Taxonomy" id="1535208"/>
    <lineage>
        <taxon>Bacteria</taxon>
        <taxon>Bacillati</taxon>
        <taxon>Actinomycetota</taxon>
        <taxon>Actinomycetes</taxon>
        <taxon>Micrococcales</taxon>
        <taxon>Dermacoccaceae</taxon>
        <taxon>Barrientosiimonas</taxon>
    </lineage>
</organism>
<reference evidence="10" key="1">
    <citation type="journal article" date="2019" name="Int. J. Syst. Evol. Microbiol.">
        <title>The Global Catalogue of Microorganisms (GCM) 10K type strain sequencing project: providing services to taxonomists for standard genome sequencing and annotation.</title>
        <authorList>
            <consortium name="The Broad Institute Genomics Platform"/>
            <consortium name="The Broad Institute Genome Sequencing Center for Infectious Disease"/>
            <person name="Wu L."/>
            <person name="Ma J."/>
        </authorList>
    </citation>
    <scope>NUCLEOTIDE SEQUENCE [LARGE SCALE GENOMIC DNA]</scope>
    <source>
        <strain evidence="10">NBRC 110608</strain>
    </source>
</reference>
<evidence type="ECO:0000256" key="6">
    <source>
        <dbReference type="ARBA" id="ARBA00023002"/>
    </source>
</evidence>
<accession>A0ABN6YL94</accession>
<dbReference type="Gene3D" id="3.20.20.220">
    <property type="match status" value="1"/>
</dbReference>
<gene>
    <name evidence="9" type="ORF">GCM10025872_14330</name>
</gene>
<dbReference type="InterPro" id="IPR003171">
    <property type="entry name" value="Mehydrof_redctse-like"/>
</dbReference>
<keyword evidence="5 8" id="KW-0274">FAD</keyword>
<keyword evidence="10" id="KW-1185">Reference proteome</keyword>
<comment type="pathway">
    <text evidence="2 8">One-carbon metabolism; tetrahydrofolate interconversion.</text>
</comment>
<comment type="similarity">
    <text evidence="3 8">Belongs to the methylenetetrahydrofolate reductase family.</text>
</comment>
<evidence type="ECO:0000256" key="3">
    <source>
        <dbReference type="ARBA" id="ARBA00006743"/>
    </source>
</evidence>